<dbReference type="RefSeq" id="WP_264815178.1">
    <property type="nucleotide sequence ID" value="NZ_BAPV01000010.1"/>
</dbReference>
<keyword evidence="11" id="KW-0486">Methionine biosynthesis</keyword>
<evidence type="ECO:0000259" key="12">
    <source>
        <dbReference type="PROSITE" id="PS50931"/>
    </source>
</evidence>
<dbReference type="Gene3D" id="1.10.10.10">
    <property type="entry name" value="Winged helix-like DNA-binding domain superfamily/Winged helix DNA-binding domain"/>
    <property type="match status" value="1"/>
</dbReference>
<evidence type="ECO:0000256" key="4">
    <source>
        <dbReference type="ARBA" id="ARBA00022490"/>
    </source>
</evidence>
<comment type="similarity">
    <text evidence="2">Belongs to the LysR transcriptional regulatory family.</text>
</comment>
<dbReference type="InterPro" id="IPR037406">
    <property type="entry name" value="MetR_PBP2"/>
</dbReference>
<dbReference type="PANTHER" id="PTHR30126">
    <property type="entry name" value="HTH-TYPE TRANSCRIPTIONAL REGULATOR"/>
    <property type="match status" value="1"/>
</dbReference>
<dbReference type="InterPro" id="IPR005119">
    <property type="entry name" value="LysR_subst-bd"/>
</dbReference>
<dbReference type="SUPFAM" id="SSF46785">
    <property type="entry name" value="Winged helix' DNA-binding domain"/>
    <property type="match status" value="1"/>
</dbReference>
<keyword evidence="4" id="KW-0963">Cytoplasm</keyword>
<evidence type="ECO:0000313" key="13">
    <source>
        <dbReference type="EMBL" id="GBQ87655.1"/>
    </source>
</evidence>
<evidence type="ECO:0000256" key="2">
    <source>
        <dbReference type="ARBA" id="ARBA00009437"/>
    </source>
</evidence>
<keyword evidence="5" id="KW-0678">Repressor</keyword>
<feature type="domain" description="HTH lysR-type" evidence="12">
    <location>
        <begin position="1"/>
        <end position="60"/>
    </location>
</feature>
<keyword evidence="9" id="KW-0010">Activator</keyword>
<protein>
    <recommendedName>
        <fullName evidence="3">HTH-type transcriptional regulator MetR</fullName>
    </recommendedName>
</protein>
<evidence type="ECO:0000256" key="10">
    <source>
        <dbReference type="ARBA" id="ARBA00023163"/>
    </source>
</evidence>
<evidence type="ECO:0000256" key="5">
    <source>
        <dbReference type="ARBA" id="ARBA00022491"/>
    </source>
</evidence>
<evidence type="ECO:0000256" key="8">
    <source>
        <dbReference type="ARBA" id="ARBA00023125"/>
    </source>
</evidence>
<dbReference type="PROSITE" id="PS50931">
    <property type="entry name" value="HTH_LYSR"/>
    <property type="match status" value="1"/>
</dbReference>
<name>A0ABQ0Q227_9PROT</name>
<reference evidence="13" key="1">
    <citation type="submission" date="2013-04" db="EMBL/GenBank/DDBJ databases">
        <title>The genome sequencing project of 58 acetic acid bacteria.</title>
        <authorList>
            <person name="Okamoto-Kainuma A."/>
            <person name="Ishikawa M."/>
            <person name="Umino S."/>
            <person name="Koizumi Y."/>
            <person name="Shiwa Y."/>
            <person name="Yoshikawa H."/>
            <person name="Matsutani M."/>
            <person name="Matsushita K."/>
        </authorList>
    </citation>
    <scope>NUCLEOTIDE SEQUENCE</scope>
    <source>
        <strain evidence="13">NRIC 0535</strain>
    </source>
</reference>
<dbReference type="EMBL" id="BAPV01000010">
    <property type="protein sequence ID" value="GBQ87655.1"/>
    <property type="molecule type" value="Genomic_DNA"/>
</dbReference>
<gene>
    <name evidence="13" type="ORF">AA0535_1333</name>
</gene>
<dbReference type="InterPro" id="IPR036388">
    <property type="entry name" value="WH-like_DNA-bd_sf"/>
</dbReference>
<proteinExistence type="inferred from homology"/>
<dbReference type="Gene3D" id="3.40.190.10">
    <property type="entry name" value="Periplasmic binding protein-like II"/>
    <property type="match status" value="2"/>
</dbReference>
<evidence type="ECO:0000256" key="6">
    <source>
        <dbReference type="ARBA" id="ARBA00022605"/>
    </source>
</evidence>
<organism evidence="13 14">
    <name type="scientific">Asaia krungthepensis NRIC 0535</name>
    <dbReference type="NCBI Taxonomy" id="1307925"/>
    <lineage>
        <taxon>Bacteria</taxon>
        <taxon>Pseudomonadati</taxon>
        <taxon>Pseudomonadota</taxon>
        <taxon>Alphaproteobacteria</taxon>
        <taxon>Acetobacterales</taxon>
        <taxon>Acetobacteraceae</taxon>
        <taxon>Asaia</taxon>
    </lineage>
</organism>
<evidence type="ECO:0000256" key="1">
    <source>
        <dbReference type="ARBA" id="ARBA00004496"/>
    </source>
</evidence>
<evidence type="ECO:0000256" key="9">
    <source>
        <dbReference type="ARBA" id="ARBA00023159"/>
    </source>
</evidence>
<keyword evidence="8" id="KW-0238">DNA-binding</keyword>
<evidence type="ECO:0000313" key="14">
    <source>
        <dbReference type="Proteomes" id="UP001062776"/>
    </source>
</evidence>
<sequence>MPLDRSHLSVIREITRAGSLTGAAASLNLTQPALSHSIRKLEDLLQVEIWRREGRKLVLTPAGRILLALAERVLPQFEQAEDRLGQMARGTSGKLRIGMECHPCYQWLLRVVAPYLDLWPGVDVDVRQKFQFSGIEALFTHEIDLLVTPDPLLKPGLHFTPVFDYELVLVVGPGHPLTGVPLIEPKHLATETLITYPVPIERLDVFTQFLQPAGISPLHHKPIETTDIMLLMVAHGRGVAVLPRWLVEEQGHNFALQPLRLGNKGIQKHIFLGQRENDGDIAYLQGFIDLAKRPDANSQDRTSPATPMRFL</sequence>
<dbReference type="Pfam" id="PF00126">
    <property type="entry name" value="HTH_1"/>
    <property type="match status" value="1"/>
</dbReference>
<dbReference type="CDD" id="cd08441">
    <property type="entry name" value="PBP2_MetR"/>
    <property type="match status" value="1"/>
</dbReference>
<keyword evidence="14" id="KW-1185">Reference proteome</keyword>
<dbReference type="SUPFAM" id="SSF53850">
    <property type="entry name" value="Periplasmic binding protein-like II"/>
    <property type="match status" value="1"/>
</dbReference>
<comment type="caution">
    <text evidence="13">The sequence shown here is derived from an EMBL/GenBank/DDBJ whole genome shotgun (WGS) entry which is preliminary data.</text>
</comment>
<evidence type="ECO:0000256" key="3">
    <source>
        <dbReference type="ARBA" id="ARBA00019365"/>
    </source>
</evidence>
<evidence type="ECO:0000256" key="7">
    <source>
        <dbReference type="ARBA" id="ARBA00023015"/>
    </source>
</evidence>
<keyword evidence="10" id="KW-0804">Transcription</keyword>
<dbReference type="InterPro" id="IPR000847">
    <property type="entry name" value="LysR_HTH_N"/>
</dbReference>
<dbReference type="Pfam" id="PF03466">
    <property type="entry name" value="LysR_substrate"/>
    <property type="match status" value="1"/>
</dbReference>
<dbReference type="PRINTS" id="PR00039">
    <property type="entry name" value="HTHLYSR"/>
</dbReference>
<evidence type="ECO:0000256" key="11">
    <source>
        <dbReference type="ARBA" id="ARBA00023167"/>
    </source>
</evidence>
<keyword evidence="6" id="KW-0028">Amino-acid biosynthesis</keyword>
<dbReference type="PANTHER" id="PTHR30126:SF25">
    <property type="entry name" value="HTH-TYPE TRANSCRIPTIONAL REGULATOR METR"/>
    <property type="match status" value="1"/>
</dbReference>
<dbReference type="InterPro" id="IPR036390">
    <property type="entry name" value="WH_DNA-bd_sf"/>
</dbReference>
<dbReference type="Proteomes" id="UP001062776">
    <property type="component" value="Unassembled WGS sequence"/>
</dbReference>
<accession>A0ABQ0Q227</accession>
<comment type="subcellular location">
    <subcellularLocation>
        <location evidence="1">Cytoplasm</location>
    </subcellularLocation>
</comment>
<keyword evidence="7" id="KW-0805">Transcription regulation</keyword>